<dbReference type="SUPFAM" id="SSF56672">
    <property type="entry name" value="DNA/RNA polymerases"/>
    <property type="match status" value="1"/>
</dbReference>
<dbReference type="InterPro" id="IPR036691">
    <property type="entry name" value="Endo/exonu/phosph_ase_sf"/>
</dbReference>
<dbReference type="Gene3D" id="3.60.10.10">
    <property type="entry name" value="Endonuclease/exonuclease/phosphatase"/>
    <property type="match status" value="1"/>
</dbReference>
<dbReference type="AlphaFoldDB" id="A0A821SC59"/>
<comment type="caution">
    <text evidence="3">The sequence shown here is derived from an EMBL/GenBank/DDBJ whole genome shotgun (WGS) entry which is preliminary data.</text>
</comment>
<dbReference type="Proteomes" id="UP000663838">
    <property type="component" value="Unassembled WGS sequence"/>
</dbReference>
<dbReference type="InterPro" id="IPR000477">
    <property type="entry name" value="RT_dom"/>
</dbReference>
<protein>
    <recommendedName>
        <fullName evidence="2">Reverse transcriptase domain-containing protein</fullName>
    </recommendedName>
</protein>
<feature type="domain" description="Reverse transcriptase" evidence="2">
    <location>
        <begin position="724"/>
        <end position="983"/>
    </location>
</feature>
<feature type="compositionally biased region" description="Basic and acidic residues" evidence="1">
    <location>
        <begin position="172"/>
        <end position="194"/>
    </location>
</feature>
<dbReference type="EMBL" id="CAJOBS010003476">
    <property type="protein sequence ID" value="CAF4857442.1"/>
    <property type="molecule type" value="Genomic_DNA"/>
</dbReference>
<evidence type="ECO:0000313" key="3">
    <source>
        <dbReference type="EMBL" id="CAF4857442.1"/>
    </source>
</evidence>
<dbReference type="PANTHER" id="PTHR47027:SF20">
    <property type="entry name" value="REVERSE TRANSCRIPTASE-LIKE PROTEIN WITH RNA-DIRECTED DNA POLYMERASE DOMAIN"/>
    <property type="match status" value="1"/>
</dbReference>
<proteinExistence type="predicted"/>
<evidence type="ECO:0000259" key="2">
    <source>
        <dbReference type="PROSITE" id="PS50878"/>
    </source>
</evidence>
<gene>
    <name evidence="3" type="ORF">TOA249_LOCUS27399</name>
</gene>
<sequence>MPPVTGFGVISDTLVTLLEEISKLRREVELLKESRCIESTIAGDNVSIKEVLHELKSDIRGLNIQMSRSEISKSRTRKADQSDELNFRAGMQEETAILQLQLPSAPPWSQDLPNARTPLCLDEGQDESDLGAVGGEPENIFAGWANAAKQGLIRNGENGVKPKTKGIFQQARIERKRTPDEPTHLREEHKKTDQEGFTLVQRRRQGNKGITGTKKVNDSSRFKSAKRFVDLYVGRCDLNELMLLNEDTHIVKNLDKDWDAAVFVKDRSNEGILEGRPSKGVAIMWNCKFTPYIKPVYFNESFIGIELLAENKKLFMLNIYMPYDDGSIDAMHKYCNSLSIIKVLIEESKANCIVLIGDFNANYGIGRLGKRLNEFLIENDLLKADSALPKDTFTYLSPGHNSTSWLDHIICSVSLNNDVTNIEVDYELCLFDHFPVIFNIKNLQFAVSADFVADIDLDKKFVYWNKMTKAEFALYKSKVYEALNVNYFCDNDIFLCNTVNCHDPEHMVALDKYLTSLTNALHLSSHPFTVNNKLVKKCIPGWNQIIKPYFENAHKEFLIWKDNGKPRSGSLLDNMKVSRSLFKNILKECRCNEESIRNERMMQSLKNKNVNKFWSSVRTAKNAKLDLPASIDNITDQRGIANKFSNMFSEVLSKADPMPNSSLNFNNLYERVPLGEILYTFKTEDIRNAIGELNPCIGPDFIHAFHLVNAPDLIHSILSKFLNSCLLHGYLPPQITDGVINPLVKNKTGNLHDSANYRPIIGSSIFLKIYEYCYLRKIEGFLSFNDRQHGFRAKYSTGTAALTLKETVGDYINRGSNVYACFVDLSKAFDNVCHNILFKKLHDAGVPVKFCRSLLYLYSNQKIKVKFKNALSESWHIKRGVRQGGILSPLLFNCYVDQIITAISKKKVGCKLGLATSNIIAYADDLVLLSPSREGLQNLLNFAYTEISKLNLSVNEGKTSCMIFNSNKNNVNGAKFHWNGKGLSVVKTIKYLGFVITDDLSNKQDMTRARNCFYNSFNGILRSFSSLDPEAFFVLFRA</sequence>
<feature type="region of interest" description="Disordered" evidence="1">
    <location>
        <begin position="172"/>
        <end position="216"/>
    </location>
</feature>
<dbReference type="CDD" id="cd01650">
    <property type="entry name" value="RT_nLTR_like"/>
    <property type="match status" value="1"/>
</dbReference>
<dbReference type="Pfam" id="PF00078">
    <property type="entry name" value="RVT_1"/>
    <property type="match status" value="1"/>
</dbReference>
<evidence type="ECO:0000256" key="1">
    <source>
        <dbReference type="SAM" id="MobiDB-lite"/>
    </source>
</evidence>
<accession>A0A821SC59</accession>
<dbReference type="PROSITE" id="PS50878">
    <property type="entry name" value="RT_POL"/>
    <property type="match status" value="1"/>
</dbReference>
<name>A0A821SC59_9BILA</name>
<reference evidence="3" key="1">
    <citation type="submission" date="2021-02" db="EMBL/GenBank/DDBJ databases">
        <authorList>
            <person name="Nowell W R."/>
        </authorList>
    </citation>
    <scope>NUCLEOTIDE SEQUENCE</scope>
</reference>
<dbReference type="InterPro" id="IPR043502">
    <property type="entry name" value="DNA/RNA_pol_sf"/>
</dbReference>
<dbReference type="SUPFAM" id="SSF56219">
    <property type="entry name" value="DNase I-like"/>
    <property type="match status" value="1"/>
</dbReference>
<dbReference type="PANTHER" id="PTHR47027">
    <property type="entry name" value="REVERSE TRANSCRIPTASE DOMAIN-CONTAINING PROTEIN"/>
    <property type="match status" value="1"/>
</dbReference>
<evidence type="ECO:0000313" key="4">
    <source>
        <dbReference type="Proteomes" id="UP000663838"/>
    </source>
</evidence>
<organism evidence="3 4">
    <name type="scientific">Rotaria socialis</name>
    <dbReference type="NCBI Taxonomy" id="392032"/>
    <lineage>
        <taxon>Eukaryota</taxon>
        <taxon>Metazoa</taxon>
        <taxon>Spiralia</taxon>
        <taxon>Gnathifera</taxon>
        <taxon>Rotifera</taxon>
        <taxon>Eurotatoria</taxon>
        <taxon>Bdelloidea</taxon>
        <taxon>Philodinida</taxon>
        <taxon>Philodinidae</taxon>
        <taxon>Rotaria</taxon>
    </lineage>
</organism>